<organism evidence="2 3">
    <name type="scientific">Marinithermus hydrothermalis (strain DSM 14884 / JCM 11576 / T1)</name>
    <dbReference type="NCBI Taxonomy" id="869210"/>
    <lineage>
        <taxon>Bacteria</taxon>
        <taxon>Thermotogati</taxon>
        <taxon>Deinococcota</taxon>
        <taxon>Deinococci</taxon>
        <taxon>Thermales</taxon>
        <taxon>Thermaceae</taxon>
        <taxon>Marinithermus</taxon>
    </lineage>
</organism>
<name>F2NPQ1_MARHT</name>
<reference evidence="2 3" key="1">
    <citation type="journal article" date="2012" name="Stand. Genomic Sci.">
        <title>Complete genome sequence of the aerobic, heterotroph Marinithermus hydrothermalis type strain (T1(T)) from a deep-sea hydrothermal vent chimney.</title>
        <authorList>
            <person name="Copeland A."/>
            <person name="Gu W."/>
            <person name="Yasawong M."/>
            <person name="Lapidus A."/>
            <person name="Lucas S."/>
            <person name="Deshpande S."/>
            <person name="Pagani I."/>
            <person name="Tapia R."/>
            <person name="Cheng J.F."/>
            <person name="Goodwin L.A."/>
            <person name="Pitluck S."/>
            <person name="Liolios K."/>
            <person name="Ivanova N."/>
            <person name="Mavromatis K."/>
            <person name="Mikhailova N."/>
            <person name="Pati A."/>
            <person name="Chen A."/>
            <person name="Palaniappan K."/>
            <person name="Land M."/>
            <person name="Pan C."/>
            <person name="Brambilla E.M."/>
            <person name="Rohde M."/>
            <person name="Tindall B.J."/>
            <person name="Sikorski J."/>
            <person name="Goker M."/>
            <person name="Detter J.C."/>
            <person name="Bristow J."/>
            <person name="Eisen J.A."/>
            <person name="Markowitz V."/>
            <person name="Hugenholtz P."/>
            <person name="Kyrpides N.C."/>
            <person name="Klenk H.P."/>
            <person name="Woyke T."/>
        </authorList>
    </citation>
    <scope>NUCLEOTIDE SEQUENCE [LARGE SCALE GENOMIC DNA]</scope>
    <source>
        <strain evidence="3">DSM 14884 / JCM 11576 / T1</strain>
    </source>
</reference>
<gene>
    <name evidence="2" type="ordered locus">Marky_2102</name>
</gene>
<feature type="transmembrane region" description="Helical" evidence="1">
    <location>
        <begin position="24"/>
        <end position="45"/>
    </location>
</feature>
<keyword evidence="1" id="KW-0812">Transmembrane</keyword>
<feature type="transmembrane region" description="Helical" evidence="1">
    <location>
        <begin position="206"/>
        <end position="224"/>
    </location>
</feature>
<protein>
    <recommendedName>
        <fullName evidence="4">ABC-2 type transporter</fullName>
    </recommendedName>
</protein>
<feature type="transmembrane region" description="Helical" evidence="1">
    <location>
        <begin position="57"/>
        <end position="77"/>
    </location>
</feature>
<dbReference type="eggNOG" id="ENOG5033WHR">
    <property type="taxonomic scope" value="Bacteria"/>
</dbReference>
<evidence type="ECO:0000256" key="1">
    <source>
        <dbReference type="SAM" id="Phobius"/>
    </source>
</evidence>
<keyword evidence="1" id="KW-1133">Transmembrane helix</keyword>
<evidence type="ECO:0008006" key="4">
    <source>
        <dbReference type="Google" id="ProtNLM"/>
    </source>
</evidence>
<feature type="transmembrane region" description="Helical" evidence="1">
    <location>
        <begin position="131"/>
        <end position="159"/>
    </location>
</feature>
<dbReference type="KEGG" id="mhd:Marky_2102"/>
<sequence>MKQLLAAAWLKVWADLAEQRRYPIQFFFGWVTTGAVLWGLGLAAARTSGQEASTGALATYVAMGAVSLFYLIPRLLTVGQDHPPEEVMLYPYPLSRLVAVLTAVSALQIGVGLVGIYVLAALAVTRHLPDLGYVAGAMALALFSVAGVGFIVFALKLVFRKVDSLATLVQVGLFALAFTPTLAYGWAAAVPLAGAIRWLRDPSTPALPVLVFSLLWLAVGLWAVSRAERVVVNRGVAAYE</sequence>
<feature type="transmembrane region" description="Helical" evidence="1">
    <location>
        <begin position="97"/>
        <end position="124"/>
    </location>
</feature>
<dbReference type="HOGENOM" id="CLU_1155331_0_0_0"/>
<evidence type="ECO:0000313" key="2">
    <source>
        <dbReference type="EMBL" id="AEB12827.1"/>
    </source>
</evidence>
<dbReference type="RefSeq" id="WP_013704872.1">
    <property type="nucleotide sequence ID" value="NC_015387.1"/>
</dbReference>
<feature type="transmembrane region" description="Helical" evidence="1">
    <location>
        <begin position="171"/>
        <end position="194"/>
    </location>
</feature>
<dbReference type="EMBL" id="CP002630">
    <property type="protein sequence ID" value="AEB12827.1"/>
    <property type="molecule type" value="Genomic_DNA"/>
</dbReference>
<dbReference type="STRING" id="869210.Marky_2102"/>
<accession>F2NPQ1</accession>
<dbReference type="AlphaFoldDB" id="F2NPQ1"/>
<dbReference type="Proteomes" id="UP000007030">
    <property type="component" value="Chromosome"/>
</dbReference>
<proteinExistence type="predicted"/>
<evidence type="ECO:0000313" key="3">
    <source>
        <dbReference type="Proteomes" id="UP000007030"/>
    </source>
</evidence>
<dbReference type="OrthoDB" id="9842488at2"/>
<keyword evidence="1" id="KW-0472">Membrane</keyword>
<keyword evidence="3" id="KW-1185">Reference proteome</keyword>